<evidence type="ECO:0000256" key="2">
    <source>
        <dbReference type="ARBA" id="ARBA00023125"/>
    </source>
</evidence>
<dbReference type="RefSeq" id="WP_170131164.1">
    <property type="nucleotide sequence ID" value="NZ_QJSX01000018.1"/>
</dbReference>
<sequence>MTSIATDITIDRSLAVPLAAQLRAQIEYGIVYGKIPRGGRLPPVRELAAQLDISLVTVAQVYKELQQKGLIVSTPGRGTYVADHADIDKLLTLHQLVERSLRDLKRQAHELGLSTPDVRHAIEHKLHVLSDAHQLRVSFVGIFRGVSQSYVQDLRRQLNTDLHIDVVTLQELHDNAALLDDLANADLIITFRHRETEVRQLLSAPVPVVSIQFIPSKATRMALAALEPDTRLALVTILPEFLPVLKAGVGTFASHIFDVRASARGLDDLDDVLRWADVVVYASGSEALIAALPEQTRRFEYLHSPDPASVQGTLAPILQQLAPDFASTSKS</sequence>
<dbReference type="GO" id="GO:0003677">
    <property type="term" value="F:DNA binding"/>
    <property type="evidence" value="ECO:0007669"/>
    <property type="project" value="UniProtKB-KW"/>
</dbReference>
<name>A0A318S307_9DEIO</name>
<organism evidence="5 6">
    <name type="scientific">Deinococcus yavapaiensis KR-236</name>
    <dbReference type="NCBI Taxonomy" id="694435"/>
    <lineage>
        <taxon>Bacteria</taxon>
        <taxon>Thermotogati</taxon>
        <taxon>Deinococcota</taxon>
        <taxon>Deinococci</taxon>
        <taxon>Deinococcales</taxon>
        <taxon>Deinococcaceae</taxon>
        <taxon>Deinococcus</taxon>
    </lineage>
</organism>
<proteinExistence type="predicted"/>
<dbReference type="Pfam" id="PF00392">
    <property type="entry name" value="GntR"/>
    <property type="match status" value="1"/>
</dbReference>
<dbReference type="PANTHER" id="PTHR38445">
    <property type="entry name" value="HTH-TYPE TRANSCRIPTIONAL REPRESSOR YTRA"/>
    <property type="match status" value="1"/>
</dbReference>
<keyword evidence="1" id="KW-0805">Transcription regulation</keyword>
<evidence type="ECO:0000259" key="4">
    <source>
        <dbReference type="PROSITE" id="PS50949"/>
    </source>
</evidence>
<comment type="caution">
    <text evidence="5">The sequence shown here is derived from an EMBL/GenBank/DDBJ whole genome shotgun (WGS) entry which is preliminary data.</text>
</comment>
<dbReference type="Proteomes" id="UP000248326">
    <property type="component" value="Unassembled WGS sequence"/>
</dbReference>
<dbReference type="PROSITE" id="PS50949">
    <property type="entry name" value="HTH_GNTR"/>
    <property type="match status" value="1"/>
</dbReference>
<dbReference type="EMBL" id="QJSX01000018">
    <property type="protein sequence ID" value="PYE50389.1"/>
    <property type="molecule type" value="Genomic_DNA"/>
</dbReference>
<evidence type="ECO:0000313" key="5">
    <source>
        <dbReference type="EMBL" id="PYE50389.1"/>
    </source>
</evidence>
<dbReference type="AlphaFoldDB" id="A0A318S307"/>
<dbReference type="InterPro" id="IPR000524">
    <property type="entry name" value="Tscrpt_reg_HTH_GntR"/>
</dbReference>
<dbReference type="SMART" id="SM00345">
    <property type="entry name" value="HTH_GNTR"/>
    <property type="match status" value="1"/>
</dbReference>
<dbReference type="InterPro" id="IPR036390">
    <property type="entry name" value="WH_DNA-bd_sf"/>
</dbReference>
<protein>
    <submittedName>
        <fullName evidence="5">DNA-binding transcriptional regulator YhcF (GntR family)</fullName>
    </submittedName>
</protein>
<reference evidence="5 6" key="1">
    <citation type="submission" date="2018-06" db="EMBL/GenBank/DDBJ databases">
        <title>Genomic Encyclopedia of Type Strains, Phase IV (KMG-IV): sequencing the most valuable type-strain genomes for metagenomic binning, comparative biology and taxonomic classification.</title>
        <authorList>
            <person name="Goeker M."/>
        </authorList>
    </citation>
    <scope>NUCLEOTIDE SEQUENCE [LARGE SCALE GENOMIC DNA]</scope>
    <source>
        <strain evidence="5 6">DSM 18048</strain>
    </source>
</reference>
<evidence type="ECO:0000256" key="1">
    <source>
        <dbReference type="ARBA" id="ARBA00023015"/>
    </source>
</evidence>
<evidence type="ECO:0000256" key="3">
    <source>
        <dbReference type="ARBA" id="ARBA00023163"/>
    </source>
</evidence>
<gene>
    <name evidence="5" type="ORF">DES52_1186</name>
</gene>
<keyword evidence="2 5" id="KW-0238">DNA-binding</keyword>
<dbReference type="Gene3D" id="1.10.10.10">
    <property type="entry name" value="Winged helix-like DNA-binding domain superfamily/Winged helix DNA-binding domain"/>
    <property type="match status" value="1"/>
</dbReference>
<keyword evidence="6" id="KW-1185">Reference proteome</keyword>
<feature type="domain" description="HTH gntR-type" evidence="4">
    <location>
        <begin position="16"/>
        <end position="84"/>
    </location>
</feature>
<dbReference type="PANTHER" id="PTHR38445:SF7">
    <property type="entry name" value="GNTR-FAMILY TRANSCRIPTIONAL REGULATOR"/>
    <property type="match status" value="1"/>
</dbReference>
<accession>A0A318S307</accession>
<dbReference type="GO" id="GO:0003700">
    <property type="term" value="F:DNA-binding transcription factor activity"/>
    <property type="evidence" value="ECO:0007669"/>
    <property type="project" value="InterPro"/>
</dbReference>
<dbReference type="CDD" id="cd07377">
    <property type="entry name" value="WHTH_GntR"/>
    <property type="match status" value="1"/>
</dbReference>
<evidence type="ECO:0000313" key="6">
    <source>
        <dbReference type="Proteomes" id="UP000248326"/>
    </source>
</evidence>
<keyword evidence="3" id="KW-0804">Transcription</keyword>
<dbReference type="InterPro" id="IPR036388">
    <property type="entry name" value="WH-like_DNA-bd_sf"/>
</dbReference>
<dbReference type="SUPFAM" id="SSF46785">
    <property type="entry name" value="Winged helix' DNA-binding domain"/>
    <property type="match status" value="1"/>
</dbReference>